<dbReference type="GO" id="GO:0003677">
    <property type="term" value="F:DNA binding"/>
    <property type="evidence" value="ECO:0007669"/>
    <property type="project" value="UniProtKB-KW"/>
</dbReference>
<evidence type="ECO:0000259" key="9">
    <source>
        <dbReference type="Pfam" id="PF06507"/>
    </source>
</evidence>
<proteinExistence type="inferred from homology"/>
<dbReference type="FunFam" id="2.30.30.1040:FF:000001">
    <property type="entry name" value="Auxin response factor"/>
    <property type="match status" value="1"/>
</dbReference>
<dbReference type="PANTHER" id="PTHR31384:SF5">
    <property type="entry name" value="AUXIN RESPONSE FACTOR 3"/>
    <property type="match status" value="1"/>
</dbReference>
<reference evidence="10 11" key="1">
    <citation type="journal article" date="2020" name="Mol. Biol. Evol.">
        <title>Distinct Expression and Methylation Patterns for Genes with Different Fates following a Single Whole-Genome Duplication in Flowering Plants.</title>
        <authorList>
            <person name="Shi T."/>
            <person name="Rahmani R.S."/>
            <person name="Gugger P.F."/>
            <person name="Wang M."/>
            <person name="Li H."/>
            <person name="Zhang Y."/>
            <person name="Li Z."/>
            <person name="Wang Q."/>
            <person name="Van de Peer Y."/>
            <person name="Marchal K."/>
            <person name="Chen J."/>
        </authorList>
    </citation>
    <scope>NUCLEOTIDE SEQUENCE [LARGE SCALE GENOMIC DNA]</scope>
    <source>
        <tissue evidence="10">Leaf</tissue>
    </source>
</reference>
<keyword evidence="5" id="KW-0804">Transcription</keyword>
<gene>
    <name evidence="10" type="ORF">HUJ06_020604</name>
</gene>
<dbReference type="GO" id="GO:0005634">
    <property type="term" value="C:nucleus"/>
    <property type="evidence" value="ECO:0007669"/>
    <property type="project" value="UniProtKB-SubCell"/>
</dbReference>
<name>A0A822XJ24_NELNU</name>
<feature type="region of interest" description="Disordered" evidence="8">
    <location>
        <begin position="68"/>
        <end position="103"/>
    </location>
</feature>
<dbReference type="Pfam" id="PF06507">
    <property type="entry name" value="ARF_AD"/>
    <property type="match status" value="1"/>
</dbReference>
<sequence length="103" mass="11589">MRFETKDAAERRYTGLVTGINDIDPVRWPGSKWRCLLVRWDDDLETNRHNRVSPWEIEPLGPVSSCSSLSVPGLKENTRTTLPSSKPDFPVPNGTGFSDFGNL</sequence>
<evidence type="ECO:0000256" key="7">
    <source>
        <dbReference type="ARBA" id="ARBA00023294"/>
    </source>
</evidence>
<dbReference type="PANTHER" id="PTHR31384">
    <property type="entry name" value="AUXIN RESPONSE FACTOR 4-RELATED"/>
    <property type="match status" value="1"/>
</dbReference>
<evidence type="ECO:0000313" key="11">
    <source>
        <dbReference type="Proteomes" id="UP000607653"/>
    </source>
</evidence>
<evidence type="ECO:0000256" key="2">
    <source>
        <dbReference type="ARBA" id="ARBA00007853"/>
    </source>
</evidence>
<evidence type="ECO:0000256" key="5">
    <source>
        <dbReference type="ARBA" id="ARBA00023163"/>
    </source>
</evidence>
<evidence type="ECO:0000313" key="10">
    <source>
        <dbReference type="EMBL" id="DAD19141.1"/>
    </source>
</evidence>
<evidence type="ECO:0000256" key="6">
    <source>
        <dbReference type="ARBA" id="ARBA00023242"/>
    </source>
</evidence>
<keyword evidence="4" id="KW-0238">DNA-binding</keyword>
<organism evidence="10 11">
    <name type="scientific">Nelumbo nucifera</name>
    <name type="common">Sacred lotus</name>
    <dbReference type="NCBI Taxonomy" id="4432"/>
    <lineage>
        <taxon>Eukaryota</taxon>
        <taxon>Viridiplantae</taxon>
        <taxon>Streptophyta</taxon>
        <taxon>Embryophyta</taxon>
        <taxon>Tracheophyta</taxon>
        <taxon>Spermatophyta</taxon>
        <taxon>Magnoliopsida</taxon>
        <taxon>Proteales</taxon>
        <taxon>Nelumbonaceae</taxon>
        <taxon>Nelumbo</taxon>
    </lineage>
</organism>
<dbReference type="EMBL" id="DUZY01000001">
    <property type="protein sequence ID" value="DAD19141.1"/>
    <property type="molecule type" value="Genomic_DNA"/>
</dbReference>
<evidence type="ECO:0000256" key="4">
    <source>
        <dbReference type="ARBA" id="ARBA00023125"/>
    </source>
</evidence>
<keyword evidence="3" id="KW-0805">Transcription regulation</keyword>
<comment type="caution">
    <text evidence="10">The sequence shown here is derived from an EMBL/GenBank/DDBJ whole genome shotgun (WGS) entry which is preliminary data.</text>
</comment>
<dbReference type="Gene3D" id="2.30.30.1040">
    <property type="match status" value="1"/>
</dbReference>
<dbReference type="Proteomes" id="UP000607653">
    <property type="component" value="Unassembled WGS sequence"/>
</dbReference>
<comment type="subcellular location">
    <subcellularLocation>
        <location evidence="1">Nucleus</location>
    </subcellularLocation>
</comment>
<keyword evidence="6" id="KW-0539">Nucleus</keyword>
<feature type="domain" description="Auxin response factor" evidence="9">
    <location>
        <begin position="1"/>
        <end position="60"/>
    </location>
</feature>
<keyword evidence="11" id="KW-1185">Reference proteome</keyword>
<evidence type="ECO:0000256" key="3">
    <source>
        <dbReference type="ARBA" id="ARBA00023015"/>
    </source>
</evidence>
<dbReference type="AlphaFoldDB" id="A0A822XJ24"/>
<dbReference type="GO" id="GO:0006355">
    <property type="term" value="P:regulation of DNA-templated transcription"/>
    <property type="evidence" value="ECO:0007669"/>
    <property type="project" value="InterPro"/>
</dbReference>
<evidence type="ECO:0000256" key="8">
    <source>
        <dbReference type="SAM" id="MobiDB-lite"/>
    </source>
</evidence>
<evidence type="ECO:0000256" key="1">
    <source>
        <dbReference type="ARBA" id="ARBA00004123"/>
    </source>
</evidence>
<dbReference type="InterPro" id="IPR044835">
    <property type="entry name" value="ARF_plant"/>
</dbReference>
<keyword evidence="7" id="KW-0927">Auxin signaling pathway</keyword>
<dbReference type="InterPro" id="IPR010525">
    <property type="entry name" value="ARF_dom"/>
</dbReference>
<dbReference type="GO" id="GO:0009734">
    <property type="term" value="P:auxin-activated signaling pathway"/>
    <property type="evidence" value="ECO:0007669"/>
    <property type="project" value="UniProtKB-KW"/>
</dbReference>
<comment type="similarity">
    <text evidence="2">Belongs to the ARF family.</text>
</comment>
<protein>
    <recommendedName>
        <fullName evidence="9">Auxin response factor domain-containing protein</fullName>
    </recommendedName>
</protein>
<accession>A0A822XJ24</accession>